<evidence type="ECO:0000313" key="1">
    <source>
        <dbReference type="EMBL" id="GBH21823.1"/>
    </source>
</evidence>
<accession>A0A2V0R959</accession>
<organism evidence="1">
    <name type="scientific">viral metagenome</name>
    <dbReference type="NCBI Taxonomy" id="1070528"/>
    <lineage>
        <taxon>unclassified sequences</taxon>
        <taxon>metagenomes</taxon>
        <taxon>organismal metagenomes</taxon>
    </lineage>
</organism>
<name>A0A2V0R959_9ZZZZ</name>
<sequence length="484" mass="51738">MPINVGLRVLEIVQATARNTRGPLTITTYGAGILGQGLAASSIDQALSTIADLNTVRATLIRVGLKLEGAETYDDLAAKMAPFLSLPLSDPLSMSGIYKLRAGLKETEDLLRPTSHHPAFPEDTVQLIGLMGQGFKPVPFTTYDDDNHRPLRSYPLTMYPGTYSDGGERWWFVQGLKTLDFRKLGIEARFVKSGLGVCLGAPEGQLEYPVDIDADISDLSYQPTLVTVAPPPAVGAPANALRTPYANRIDIASLAIPHDAVVYDPEGATGLASGGGRQSWVAYGDMTFPASPDDGQVVVSADVVSDIEPSVRTVSGERLTGGIFPHPTSGTYRSYADDPGNYSKVAGHAGMGAITFSWPRLQTAVWGDCFIIQEKELYLLNEAGVDSRLRYVSSDISTALAGVPADSARLFIPKAADADLARQRAVDSGSTFSRGSLFPTSPPAHSITASAMIVLKCIDTLEQSVDQLMLEVSRRQRDPAPLLA</sequence>
<dbReference type="AlphaFoldDB" id="A0A2V0R959"/>
<dbReference type="EMBL" id="BDQA01000366">
    <property type="protein sequence ID" value="GBH21823.1"/>
    <property type="molecule type" value="Genomic_RNA"/>
</dbReference>
<comment type="caution">
    <text evidence="1">The sequence shown here is derived from an EMBL/GenBank/DDBJ whole genome shotgun (WGS) entry which is preliminary data.</text>
</comment>
<proteinExistence type="predicted"/>
<protein>
    <submittedName>
        <fullName evidence="1">Uncharacterized protein</fullName>
    </submittedName>
</protein>
<reference evidence="1" key="1">
    <citation type="submission" date="2017-04" db="EMBL/GenBank/DDBJ databases">
        <title>Unveiling RNA virosphere associated with marine microorganisms.</title>
        <authorList>
            <person name="Urayama S."/>
            <person name="Takaki Y."/>
            <person name="Nishi S."/>
            <person name="Yoshida Y."/>
            <person name="Deguchi S."/>
            <person name="Takai K."/>
            <person name="Nunoura T."/>
        </authorList>
    </citation>
    <scope>NUCLEOTIDE SEQUENCE</scope>
</reference>